<proteinExistence type="predicted"/>
<gene>
    <name evidence="1" type="ORF">FAK_24050</name>
</gene>
<dbReference type="GO" id="GO:0051276">
    <property type="term" value="P:chromosome organization"/>
    <property type="evidence" value="ECO:0007669"/>
    <property type="project" value="InterPro"/>
</dbReference>
<organism evidence="1 2">
    <name type="scientific">Desulfoferula mesophila</name>
    <dbReference type="NCBI Taxonomy" id="3058419"/>
    <lineage>
        <taxon>Bacteria</taxon>
        <taxon>Pseudomonadati</taxon>
        <taxon>Thermodesulfobacteriota</taxon>
        <taxon>Desulfarculia</taxon>
        <taxon>Desulfarculales</taxon>
        <taxon>Desulfarculaceae</taxon>
        <taxon>Desulfoferula</taxon>
    </lineage>
</organism>
<accession>A0AAU9EQH5</accession>
<reference evidence="2" key="1">
    <citation type="journal article" date="2023" name="Arch. Microbiol.">
        <title>Desulfoferula mesophilus gen. nov. sp. nov., a mesophilic sulfate-reducing bacterium isolated from a brackish lake sediment.</title>
        <authorList>
            <person name="Watanabe T."/>
            <person name="Yabe T."/>
            <person name="Tsuji J.M."/>
            <person name="Fukui M."/>
        </authorList>
    </citation>
    <scope>NUCLEOTIDE SEQUENCE [LARGE SCALE GENOMIC DNA]</scope>
    <source>
        <strain evidence="2">12FAK</strain>
    </source>
</reference>
<dbReference type="KEGG" id="dmp:FAK_24050"/>
<dbReference type="InterPro" id="IPR038713">
    <property type="entry name" value="Terminase_Gp1_N_sf"/>
</dbReference>
<keyword evidence="2" id="KW-1185">Reference proteome</keyword>
<dbReference type="InterPro" id="IPR005335">
    <property type="entry name" value="Terminase_ssu"/>
</dbReference>
<dbReference type="Gene3D" id="1.10.10.1400">
    <property type="entry name" value="Terminase, small subunit, N-terminal DNA-binding domain, HTH motif"/>
    <property type="match status" value="1"/>
</dbReference>
<name>A0AAU9EQH5_9BACT</name>
<dbReference type="EMBL" id="AP028679">
    <property type="protein sequence ID" value="BEQ15339.1"/>
    <property type="molecule type" value="Genomic_DNA"/>
</dbReference>
<dbReference type="RefSeq" id="WP_338599609.1">
    <property type="nucleotide sequence ID" value="NZ_AP028679.1"/>
</dbReference>
<evidence type="ECO:0000313" key="1">
    <source>
        <dbReference type="EMBL" id="BEQ15339.1"/>
    </source>
</evidence>
<dbReference type="AlphaFoldDB" id="A0AAU9EQH5"/>
<evidence type="ECO:0000313" key="2">
    <source>
        <dbReference type="Proteomes" id="UP001366166"/>
    </source>
</evidence>
<dbReference type="Pfam" id="PF03592">
    <property type="entry name" value="Terminase_2"/>
    <property type="match status" value="1"/>
</dbReference>
<sequence>MRGLSGVCLDTHAAIRAGYSEKAARFIGAENLTKPNIAKVVQAGRDARAQRTQVTANRVVEELAAVASARLTDLATWGPEGVTLITSKVMNDVGQGVIGAEAHRETAGRAGKDRQ</sequence>
<protein>
    <submittedName>
        <fullName evidence="1">Uncharacterized protein</fullName>
    </submittedName>
</protein>
<dbReference type="Proteomes" id="UP001366166">
    <property type="component" value="Chromosome"/>
</dbReference>